<keyword evidence="2" id="KW-1185">Reference proteome</keyword>
<protein>
    <submittedName>
        <fullName evidence="1">Uncharacterized protein</fullName>
    </submittedName>
</protein>
<accession>A0A420HW65</accession>
<evidence type="ECO:0000313" key="1">
    <source>
        <dbReference type="EMBL" id="RKF61599.1"/>
    </source>
</evidence>
<dbReference type="AlphaFoldDB" id="A0A420HW65"/>
<organism evidence="1 2">
    <name type="scientific">Erysiphe neolycopersici</name>
    <dbReference type="NCBI Taxonomy" id="212602"/>
    <lineage>
        <taxon>Eukaryota</taxon>
        <taxon>Fungi</taxon>
        <taxon>Dikarya</taxon>
        <taxon>Ascomycota</taxon>
        <taxon>Pezizomycotina</taxon>
        <taxon>Leotiomycetes</taxon>
        <taxon>Erysiphales</taxon>
        <taxon>Erysiphaceae</taxon>
        <taxon>Erysiphe</taxon>
    </lineage>
</organism>
<sequence>MLATDLYEHNAQLIPGTRPWDAIKKGKKRYSPDKKWWLSHIVQEGINCNMYEYTKVANGHFSEWNTVAVLVDKDRDNPKWGKEPRVTFNYCNVKEILPAIRMPLMAEDCRHLYAFELDDLLQLQPTRLPQGSGCVTFAMTEVLRIAFGPIPALANGQKMPDGSDGSFPSLLHSDLPGQRAKLTFYKDDLFSGFTDFDEA</sequence>
<evidence type="ECO:0000313" key="2">
    <source>
        <dbReference type="Proteomes" id="UP000286134"/>
    </source>
</evidence>
<dbReference type="Proteomes" id="UP000286134">
    <property type="component" value="Unassembled WGS sequence"/>
</dbReference>
<dbReference type="EMBL" id="MCFK01004060">
    <property type="protein sequence ID" value="RKF61599.1"/>
    <property type="molecule type" value="Genomic_DNA"/>
</dbReference>
<name>A0A420HW65_9PEZI</name>
<proteinExistence type="predicted"/>
<gene>
    <name evidence="1" type="ORF">OnM2_040069</name>
</gene>
<reference evidence="1 2" key="1">
    <citation type="journal article" date="2018" name="BMC Genomics">
        <title>Comparative genome analyses reveal sequence features reflecting distinct modes of host-adaptation between dicot and monocot powdery mildew.</title>
        <authorList>
            <person name="Wu Y."/>
            <person name="Ma X."/>
            <person name="Pan Z."/>
            <person name="Kale S.D."/>
            <person name="Song Y."/>
            <person name="King H."/>
            <person name="Zhang Q."/>
            <person name="Presley C."/>
            <person name="Deng X."/>
            <person name="Wei C.I."/>
            <person name="Xiao S."/>
        </authorList>
    </citation>
    <scope>NUCLEOTIDE SEQUENCE [LARGE SCALE GENOMIC DNA]</scope>
    <source>
        <strain evidence="1">UMSG2</strain>
    </source>
</reference>
<dbReference type="OrthoDB" id="10488246at2759"/>
<comment type="caution">
    <text evidence="1">The sequence shown here is derived from an EMBL/GenBank/DDBJ whole genome shotgun (WGS) entry which is preliminary data.</text>
</comment>